<reference evidence="3 4" key="1">
    <citation type="submission" date="2016-08" db="EMBL/GenBank/DDBJ databases">
        <title>Whole genome sequence of Mesorhizobium sp. strain UASWS1009 isolated from industrial sewage.</title>
        <authorList>
            <person name="Crovadore J."/>
            <person name="Calmin G."/>
            <person name="Chablais R."/>
            <person name="Cochard B."/>
            <person name="Lefort F."/>
        </authorList>
    </citation>
    <scope>NUCLEOTIDE SEQUENCE [LARGE SCALE GENOMIC DNA]</scope>
    <source>
        <strain evidence="3 4">UASWS1009</strain>
    </source>
</reference>
<dbReference type="EMBL" id="MDEO01000033">
    <property type="protein sequence ID" value="OCX16288.1"/>
    <property type="molecule type" value="Genomic_DNA"/>
</dbReference>
<dbReference type="Proteomes" id="UP000094412">
    <property type="component" value="Unassembled WGS sequence"/>
</dbReference>
<protein>
    <submittedName>
        <fullName evidence="3">Auxin-binding protein</fullName>
    </submittedName>
</protein>
<proteinExistence type="predicted"/>
<keyword evidence="4" id="KW-1185">Reference proteome</keyword>
<dbReference type="STRING" id="1566387.QV13_15710"/>
<keyword evidence="1" id="KW-1133">Transmembrane helix</keyword>
<evidence type="ECO:0000313" key="4">
    <source>
        <dbReference type="Proteomes" id="UP000094412"/>
    </source>
</evidence>
<sequence length="149" mass="15777">MAAFWRYLVAGVGLAAVLFGVLTVVYMTAPNTAPPAAPETQQTKGSEKGLFVATFAPENGTVKQGELHDWVLTLKTAAGTPVEGAIIEVSGGMPQHAHGLPTSPRATDYLGEGRYRISGVKFSMSGWWQLRFAITAPAGSDTVLFNIVL</sequence>
<gene>
    <name evidence="3" type="ORF">QV13_15710</name>
</gene>
<dbReference type="InterPro" id="IPR032693">
    <property type="entry name" value="YtkA-like_dom"/>
</dbReference>
<dbReference type="OrthoDB" id="330101at2"/>
<keyword evidence="1" id="KW-0472">Membrane</keyword>
<keyword evidence="1" id="KW-0812">Transmembrane</keyword>
<dbReference type="AlphaFoldDB" id="A0A1C2DND6"/>
<evidence type="ECO:0000256" key="1">
    <source>
        <dbReference type="SAM" id="Phobius"/>
    </source>
</evidence>
<feature type="transmembrane region" description="Helical" evidence="1">
    <location>
        <begin position="7"/>
        <end position="29"/>
    </location>
</feature>
<evidence type="ECO:0000259" key="2">
    <source>
        <dbReference type="Pfam" id="PF13115"/>
    </source>
</evidence>
<dbReference type="Pfam" id="PF13115">
    <property type="entry name" value="YtkA"/>
    <property type="match status" value="1"/>
</dbReference>
<comment type="caution">
    <text evidence="3">The sequence shown here is derived from an EMBL/GenBank/DDBJ whole genome shotgun (WGS) entry which is preliminary data.</text>
</comment>
<evidence type="ECO:0000313" key="3">
    <source>
        <dbReference type="EMBL" id="OCX16288.1"/>
    </source>
</evidence>
<feature type="domain" description="YtkA-like" evidence="2">
    <location>
        <begin position="62"/>
        <end position="131"/>
    </location>
</feature>
<dbReference type="RefSeq" id="WP_024926240.1">
    <property type="nucleotide sequence ID" value="NZ_MDEO01000033.1"/>
</dbReference>
<organism evidence="3 4">
    <name type="scientific">Mesorhizobium hungaricum</name>
    <dbReference type="NCBI Taxonomy" id="1566387"/>
    <lineage>
        <taxon>Bacteria</taxon>
        <taxon>Pseudomonadati</taxon>
        <taxon>Pseudomonadota</taxon>
        <taxon>Alphaproteobacteria</taxon>
        <taxon>Hyphomicrobiales</taxon>
        <taxon>Phyllobacteriaceae</taxon>
        <taxon>Mesorhizobium</taxon>
    </lineage>
</organism>
<accession>A0A1C2DND6</accession>
<name>A0A1C2DND6_9HYPH</name>